<reference evidence="2" key="2">
    <citation type="submission" date="2020-02" db="EMBL/GenBank/DDBJ databases">
        <authorList>
            <person name="Gilchrist C.L.M."/>
            <person name="Chooi Y.-H."/>
        </authorList>
    </citation>
    <scope>NUCLEOTIDE SEQUENCE</scope>
    <source>
        <strain evidence="2">MST-FP2251</strain>
    </source>
</reference>
<evidence type="ECO:0000313" key="2">
    <source>
        <dbReference type="EMBL" id="KAF9883778.1"/>
    </source>
</evidence>
<proteinExistence type="predicted"/>
<dbReference type="Proteomes" id="UP001194746">
    <property type="component" value="Unassembled WGS sequence"/>
</dbReference>
<dbReference type="EMBL" id="VCAU01000148">
    <property type="protein sequence ID" value="KAF9883778.1"/>
    <property type="molecule type" value="Genomic_DNA"/>
</dbReference>
<gene>
    <name evidence="2" type="ORF">FE257_002808</name>
</gene>
<sequence length="70" mass="7651">MRFFSTILPLALMAGAHALTAEDIKETEEGYMVATAQCSDDYFTCISSCPLTAPASFCITWPLTCTIIYC</sequence>
<dbReference type="AlphaFoldDB" id="A0AAD4CCJ9"/>
<evidence type="ECO:0000313" key="3">
    <source>
        <dbReference type="Proteomes" id="UP001194746"/>
    </source>
</evidence>
<feature type="chain" id="PRO_5042192993" evidence="1">
    <location>
        <begin position="19"/>
        <end position="70"/>
    </location>
</feature>
<organism evidence="2 3">
    <name type="scientific">Aspergillus nanangensis</name>
    <dbReference type="NCBI Taxonomy" id="2582783"/>
    <lineage>
        <taxon>Eukaryota</taxon>
        <taxon>Fungi</taxon>
        <taxon>Dikarya</taxon>
        <taxon>Ascomycota</taxon>
        <taxon>Pezizomycotina</taxon>
        <taxon>Eurotiomycetes</taxon>
        <taxon>Eurotiomycetidae</taxon>
        <taxon>Eurotiales</taxon>
        <taxon>Aspergillaceae</taxon>
        <taxon>Aspergillus</taxon>
        <taxon>Aspergillus subgen. Circumdati</taxon>
    </lineage>
</organism>
<protein>
    <submittedName>
        <fullName evidence="2">Uncharacterized protein</fullName>
    </submittedName>
</protein>
<name>A0AAD4CCJ9_ASPNN</name>
<accession>A0AAD4CCJ9</accession>
<comment type="caution">
    <text evidence="2">The sequence shown here is derived from an EMBL/GenBank/DDBJ whole genome shotgun (WGS) entry which is preliminary data.</text>
</comment>
<keyword evidence="3" id="KW-1185">Reference proteome</keyword>
<reference evidence="2" key="1">
    <citation type="journal article" date="2019" name="Beilstein J. Org. Chem.">
        <title>Nanangenines: drimane sesquiterpenoids as the dominant metabolite cohort of a novel Australian fungus, Aspergillus nanangensis.</title>
        <authorList>
            <person name="Lacey H.J."/>
            <person name="Gilchrist C.L.M."/>
            <person name="Crombie A."/>
            <person name="Kalaitzis J.A."/>
            <person name="Vuong D."/>
            <person name="Rutledge P.J."/>
            <person name="Turner P."/>
            <person name="Pitt J.I."/>
            <person name="Lacey E."/>
            <person name="Chooi Y.H."/>
            <person name="Piggott A.M."/>
        </authorList>
    </citation>
    <scope>NUCLEOTIDE SEQUENCE</scope>
    <source>
        <strain evidence="2">MST-FP2251</strain>
    </source>
</reference>
<feature type="signal peptide" evidence="1">
    <location>
        <begin position="1"/>
        <end position="18"/>
    </location>
</feature>
<keyword evidence="1" id="KW-0732">Signal</keyword>
<evidence type="ECO:0000256" key="1">
    <source>
        <dbReference type="SAM" id="SignalP"/>
    </source>
</evidence>